<dbReference type="OrthoDB" id="696189at2759"/>
<dbReference type="PANTHER" id="PTHR47074">
    <property type="entry name" value="BNAC02G40300D PROTEIN"/>
    <property type="match status" value="1"/>
</dbReference>
<dbReference type="PANTHER" id="PTHR47074:SF70">
    <property type="entry name" value="OS07G0513450 PROTEIN"/>
    <property type="match status" value="1"/>
</dbReference>
<dbReference type="AlphaFoldDB" id="A0A3L6S050"/>
<accession>A0A3L6S050</accession>
<evidence type="ECO:0000313" key="4">
    <source>
        <dbReference type="Proteomes" id="UP000275267"/>
    </source>
</evidence>
<dbReference type="SUPFAM" id="SSF53098">
    <property type="entry name" value="Ribonuclease H-like"/>
    <property type="match status" value="1"/>
</dbReference>
<dbReference type="GO" id="GO:0004523">
    <property type="term" value="F:RNA-DNA hybrid ribonuclease activity"/>
    <property type="evidence" value="ECO:0007669"/>
    <property type="project" value="InterPro"/>
</dbReference>
<dbReference type="Pfam" id="PF13456">
    <property type="entry name" value="RVT_3"/>
    <property type="match status" value="1"/>
</dbReference>
<dbReference type="Gene3D" id="3.30.420.10">
    <property type="entry name" value="Ribonuclease H-like superfamily/Ribonuclease H"/>
    <property type="match status" value="1"/>
</dbReference>
<evidence type="ECO:0000259" key="2">
    <source>
        <dbReference type="Pfam" id="PF13456"/>
    </source>
</evidence>
<dbReference type="EMBL" id="PQIB02000006">
    <property type="protein sequence ID" value="RLN12534.1"/>
    <property type="molecule type" value="Genomic_DNA"/>
</dbReference>
<dbReference type="InterPro" id="IPR002156">
    <property type="entry name" value="RNaseH_domain"/>
</dbReference>
<feature type="domain" description="RNase H type-1" evidence="2">
    <location>
        <begin position="79"/>
        <end position="200"/>
    </location>
</feature>
<dbReference type="InterPro" id="IPR012337">
    <property type="entry name" value="RNaseH-like_sf"/>
</dbReference>
<sequence length="222" mass="24047">MKCGTQKLVISLLWAWWNGRNKANVGAPAGASVHEIIHRAVVFSSDTLQKVNDGGIQSTAGRREIRKWHPPPADVLKINTDGAFKEKEKSGAWGFVIRDSDGYGFIAGAGRLRALYDALSAEGEACLAALHAAMDAVISRIILETDSFLLVSAIKSSDLDLGPGVIFKEIRELLSLHFTPKNIVHVPRSCNNCAYELAHSGLLGDPNYPIVGLRVCLVAKNF</sequence>
<dbReference type="Proteomes" id="UP000275267">
    <property type="component" value="Unassembled WGS sequence"/>
</dbReference>
<feature type="signal peptide" evidence="1">
    <location>
        <begin position="1"/>
        <end position="23"/>
    </location>
</feature>
<gene>
    <name evidence="3" type="ORF">C2845_PM09G00030</name>
</gene>
<comment type="caution">
    <text evidence="3">The sequence shown here is derived from an EMBL/GenBank/DDBJ whole genome shotgun (WGS) entry which is preliminary data.</text>
</comment>
<dbReference type="GO" id="GO:0003676">
    <property type="term" value="F:nucleic acid binding"/>
    <property type="evidence" value="ECO:0007669"/>
    <property type="project" value="InterPro"/>
</dbReference>
<name>A0A3L6S050_PANMI</name>
<evidence type="ECO:0000256" key="1">
    <source>
        <dbReference type="SAM" id="SignalP"/>
    </source>
</evidence>
<dbReference type="InterPro" id="IPR052929">
    <property type="entry name" value="RNase_H-like_EbsB-rel"/>
</dbReference>
<dbReference type="InterPro" id="IPR036397">
    <property type="entry name" value="RNaseH_sf"/>
</dbReference>
<keyword evidence="4" id="KW-1185">Reference proteome</keyword>
<dbReference type="CDD" id="cd06222">
    <property type="entry name" value="RNase_H_like"/>
    <property type="match status" value="1"/>
</dbReference>
<keyword evidence="1" id="KW-0732">Signal</keyword>
<feature type="chain" id="PRO_5018154184" description="RNase H type-1 domain-containing protein" evidence="1">
    <location>
        <begin position="24"/>
        <end position="222"/>
    </location>
</feature>
<dbReference type="InterPro" id="IPR044730">
    <property type="entry name" value="RNase_H-like_dom_plant"/>
</dbReference>
<evidence type="ECO:0000313" key="3">
    <source>
        <dbReference type="EMBL" id="RLN12534.1"/>
    </source>
</evidence>
<protein>
    <recommendedName>
        <fullName evidence="2">RNase H type-1 domain-containing protein</fullName>
    </recommendedName>
</protein>
<dbReference type="STRING" id="4540.A0A3L6S050"/>
<organism evidence="3 4">
    <name type="scientific">Panicum miliaceum</name>
    <name type="common">Proso millet</name>
    <name type="synonym">Broomcorn millet</name>
    <dbReference type="NCBI Taxonomy" id="4540"/>
    <lineage>
        <taxon>Eukaryota</taxon>
        <taxon>Viridiplantae</taxon>
        <taxon>Streptophyta</taxon>
        <taxon>Embryophyta</taxon>
        <taxon>Tracheophyta</taxon>
        <taxon>Spermatophyta</taxon>
        <taxon>Magnoliopsida</taxon>
        <taxon>Liliopsida</taxon>
        <taxon>Poales</taxon>
        <taxon>Poaceae</taxon>
        <taxon>PACMAD clade</taxon>
        <taxon>Panicoideae</taxon>
        <taxon>Panicodae</taxon>
        <taxon>Paniceae</taxon>
        <taxon>Panicinae</taxon>
        <taxon>Panicum</taxon>
        <taxon>Panicum sect. Panicum</taxon>
    </lineage>
</organism>
<reference evidence="4" key="1">
    <citation type="journal article" date="2019" name="Nat. Commun.">
        <title>The genome of broomcorn millet.</title>
        <authorList>
            <person name="Zou C."/>
            <person name="Miki D."/>
            <person name="Li D."/>
            <person name="Tang Q."/>
            <person name="Xiao L."/>
            <person name="Rajput S."/>
            <person name="Deng P."/>
            <person name="Jia W."/>
            <person name="Huang R."/>
            <person name="Zhang M."/>
            <person name="Sun Y."/>
            <person name="Hu J."/>
            <person name="Fu X."/>
            <person name="Schnable P.S."/>
            <person name="Li F."/>
            <person name="Zhang H."/>
            <person name="Feng B."/>
            <person name="Zhu X."/>
            <person name="Liu R."/>
            <person name="Schnable J.C."/>
            <person name="Zhu J.-K."/>
            <person name="Zhang H."/>
        </authorList>
    </citation>
    <scope>NUCLEOTIDE SEQUENCE [LARGE SCALE GENOMIC DNA]</scope>
</reference>
<proteinExistence type="predicted"/>